<organism evidence="1 2">
    <name type="scientific">Actinomadura meridiana</name>
    <dbReference type="NCBI Taxonomy" id="559626"/>
    <lineage>
        <taxon>Bacteria</taxon>
        <taxon>Bacillati</taxon>
        <taxon>Actinomycetota</taxon>
        <taxon>Actinomycetes</taxon>
        <taxon>Streptosporangiales</taxon>
        <taxon>Thermomonosporaceae</taxon>
        <taxon>Actinomadura</taxon>
    </lineage>
</organism>
<proteinExistence type="predicted"/>
<dbReference type="Proteomes" id="UP001501710">
    <property type="component" value="Unassembled WGS sequence"/>
</dbReference>
<gene>
    <name evidence="1" type="ORF">GCM10022254_54600</name>
</gene>
<reference evidence="2" key="1">
    <citation type="journal article" date="2019" name="Int. J. Syst. Evol. Microbiol.">
        <title>The Global Catalogue of Microorganisms (GCM) 10K type strain sequencing project: providing services to taxonomists for standard genome sequencing and annotation.</title>
        <authorList>
            <consortium name="The Broad Institute Genomics Platform"/>
            <consortium name="The Broad Institute Genome Sequencing Center for Infectious Disease"/>
            <person name="Wu L."/>
            <person name="Ma J."/>
        </authorList>
    </citation>
    <scope>NUCLEOTIDE SEQUENCE [LARGE SCALE GENOMIC DNA]</scope>
    <source>
        <strain evidence="2">JCM 17440</strain>
    </source>
</reference>
<evidence type="ECO:0000313" key="1">
    <source>
        <dbReference type="EMBL" id="GAA4238477.1"/>
    </source>
</evidence>
<keyword evidence="2" id="KW-1185">Reference proteome</keyword>
<name>A0ABP8CEV6_9ACTN</name>
<protein>
    <submittedName>
        <fullName evidence="1">Dehydrogenase</fullName>
    </submittedName>
</protein>
<comment type="caution">
    <text evidence="1">The sequence shown here is derived from an EMBL/GenBank/DDBJ whole genome shotgun (WGS) entry which is preliminary data.</text>
</comment>
<accession>A0ABP8CEV6</accession>
<sequence length="70" mass="8092">MDIVSADLPTCPTCNRVLEWGGFVLMLREDDGKRTCRSLWGCVDSHQWWMWADRPESTLEPCPYPELFGS</sequence>
<dbReference type="EMBL" id="BAABAS010000020">
    <property type="protein sequence ID" value="GAA4238477.1"/>
    <property type="molecule type" value="Genomic_DNA"/>
</dbReference>
<evidence type="ECO:0000313" key="2">
    <source>
        <dbReference type="Proteomes" id="UP001501710"/>
    </source>
</evidence>